<feature type="region of interest" description="Disordered" evidence="1">
    <location>
        <begin position="1"/>
        <end position="51"/>
    </location>
</feature>
<evidence type="ECO:0000313" key="2">
    <source>
        <dbReference type="EMBL" id="KNZ62991.1"/>
    </source>
</evidence>
<dbReference type="AlphaFoldDB" id="A0A0L6VQM1"/>
<comment type="caution">
    <text evidence="2">The sequence shown here is derived from an EMBL/GenBank/DDBJ whole genome shotgun (WGS) entry which is preliminary data.</text>
</comment>
<feature type="compositionally biased region" description="Low complexity" evidence="1">
    <location>
        <begin position="37"/>
        <end position="46"/>
    </location>
</feature>
<gene>
    <name evidence="2" type="ORF">VP01_119g2</name>
</gene>
<dbReference type="STRING" id="27349.A0A0L6VQM1"/>
<feature type="compositionally biased region" description="Basic residues" evidence="1">
    <location>
        <begin position="1"/>
        <end position="14"/>
    </location>
</feature>
<keyword evidence="3" id="KW-1185">Reference proteome</keyword>
<evidence type="ECO:0000256" key="1">
    <source>
        <dbReference type="SAM" id="MobiDB-lite"/>
    </source>
</evidence>
<dbReference type="EMBL" id="LAVV01002221">
    <property type="protein sequence ID" value="KNZ62991.1"/>
    <property type="molecule type" value="Genomic_DNA"/>
</dbReference>
<dbReference type="VEuPathDB" id="FungiDB:VP01_119g2"/>
<reference evidence="2 3" key="1">
    <citation type="submission" date="2015-08" db="EMBL/GenBank/DDBJ databases">
        <title>Next Generation Sequencing and Analysis of the Genome of Puccinia sorghi L Schw, the Causal Agent of Maize Common Rust.</title>
        <authorList>
            <person name="Rochi L."/>
            <person name="Burguener G."/>
            <person name="Darino M."/>
            <person name="Turjanski A."/>
            <person name="Kreff E."/>
            <person name="Dieguez M.J."/>
            <person name="Sacco F."/>
        </authorList>
    </citation>
    <scope>NUCLEOTIDE SEQUENCE [LARGE SCALE GENOMIC DNA]</scope>
    <source>
        <strain evidence="2 3">RO10H11247</strain>
    </source>
</reference>
<evidence type="ECO:0000313" key="3">
    <source>
        <dbReference type="Proteomes" id="UP000037035"/>
    </source>
</evidence>
<name>A0A0L6VQM1_9BASI</name>
<sequence>MTHRRKRTRKRFGTRSKVSDWHSDPRGSSTLARSRAVVNPNPDNVPLAPPPSMLVLTRKQLSHRRNHSTLSPPLSNGRRLGAGFCPQSFFTSTVGGIRLMVSSPILQHFPPPSPGSQQTLNGSLQTCHQSSCMNSSHDPPFDSLAEELDMHARAAANPALDLRRHDDQGHTRRATTLDLLRSHGPTVSSCEQMAGEDLLDDTGLPATSVKPGLQSSGLRLHSTSTSNTTDKSPSICTVLSKSSCIFHKFSGLNTKRASSGGSLSNSAALPLPLVGPLELRTSTSSQSSIPLQPHDLLNPPHQQLQLTQLAQQLPDYLPAKKSALRSLKILSCC</sequence>
<protein>
    <submittedName>
        <fullName evidence="2">Uncharacterized protein</fullName>
    </submittedName>
</protein>
<feature type="compositionally biased region" description="Polar residues" evidence="1">
    <location>
        <begin position="213"/>
        <end position="232"/>
    </location>
</feature>
<dbReference type="Proteomes" id="UP000037035">
    <property type="component" value="Unassembled WGS sequence"/>
</dbReference>
<feature type="region of interest" description="Disordered" evidence="1">
    <location>
        <begin position="201"/>
        <end position="232"/>
    </location>
</feature>
<dbReference type="OrthoDB" id="28208at2759"/>
<accession>A0A0L6VQM1</accession>
<proteinExistence type="predicted"/>
<organism evidence="2 3">
    <name type="scientific">Puccinia sorghi</name>
    <dbReference type="NCBI Taxonomy" id="27349"/>
    <lineage>
        <taxon>Eukaryota</taxon>
        <taxon>Fungi</taxon>
        <taxon>Dikarya</taxon>
        <taxon>Basidiomycota</taxon>
        <taxon>Pucciniomycotina</taxon>
        <taxon>Pucciniomycetes</taxon>
        <taxon>Pucciniales</taxon>
        <taxon>Pucciniaceae</taxon>
        <taxon>Puccinia</taxon>
    </lineage>
</organism>